<dbReference type="AlphaFoldDB" id="A0A4R5QC38"/>
<evidence type="ECO:0000256" key="1">
    <source>
        <dbReference type="ARBA" id="ARBA00004429"/>
    </source>
</evidence>
<comment type="similarity">
    <text evidence="2 9">Belongs to the resistance-nodulation-cell division (RND) (TC 2.A.6) family.</text>
</comment>
<proteinExistence type="inferred from homology"/>
<evidence type="ECO:0000256" key="6">
    <source>
        <dbReference type="ARBA" id="ARBA00022692"/>
    </source>
</evidence>
<feature type="transmembrane region" description="Helical" evidence="9">
    <location>
        <begin position="981"/>
        <end position="1002"/>
    </location>
</feature>
<dbReference type="Gene3D" id="3.30.70.1440">
    <property type="entry name" value="Multidrug efflux transporter AcrB pore domain"/>
    <property type="match status" value="1"/>
</dbReference>
<gene>
    <name evidence="11" type="ORF">E2C06_22675</name>
</gene>
<accession>A0A4R5QC38</accession>
<dbReference type="RefSeq" id="WP_133290889.1">
    <property type="nucleotide sequence ID" value="NZ_SMSJ01000040.1"/>
</dbReference>
<dbReference type="Gene3D" id="3.30.70.1320">
    <property type="entry name" value="Multidrug efflux transporter AcrB pore domain like"/>
    <property type="match status" value="1"/>
</dbReference>
<dbReference type="GO" id="GO:0009636">
    <property type="term" value="P:response to toxic substance"/>
    <property type="evidence" value="ECO:0007669"/>
    <property type="project" value="UniProtKB-ARBA"/>
</dbReference>
<comment type="caution">
    <text evidence="11">The sequence shown here is derived from an EMBL/GenBank/DDBJ whole genome shotgun (WGS) entry which is preliminary data.</text>
</comment>
<dbReference type="InterPro" id="IPR004764">
    <property type="entry name" value="MdtF-like"/>
</dbReference>
<dbReference type="SUPFAM" id="SSF82866">
    <property type="entry name" value="Multidrug efflux transporter AcrB transmembrane domain"/>
    <property type="match status" value="2"/>
</dbReference>
<feature type="domain" description="SSD" evidence="10">
    <location>
        <begin position="372"/>
        <end position="497"/>
    </location>
</feature>
<dbReference type="FunFam" id="1.20.1640.10:FF:000001">
    <property type="entry name" value="Efflux pump membrane transporter"/>
    <property type="match status" value="1"/>
</dbReference>
<feature type="transmembrane region" description="Helical" evidence="9">
    <location>
        <begin position="343"/>
        <end position="362"/>
    </location>
</feature>
<dbReference type="NCBIfam" id="NF000282">
    <property type="entry name" value="RND_permease_1"/>
    <property type="match status" value="1"/>
</dbReference>
<feature type="transmembrane region" description="Helical" evidence="9">
    <location>
        <begin position="12"/>
        <end position="33"/>
    </location>
</feature>
<dbReference type="SUPFAM" id="SSF82714">
    <property type="entry name" value="Multidrug efflux transporter AcrB TolC docking domain, DN and DC subdomains"/>
    <property type="match status" value="2"/>
</dbReference>
<feature type="transmembrane region" description="Helical" evidence="9">
    <location>
        <begin position="905"/>
        <end position="927"/>
    </location>
</feature>
<comment type="subcellular location">
    <subcellularLocation>
        <location evidence="1 9">Cell inner membrane</location>
        <topology evidence="1 9">Multi-pass membrane protein</topology>
    </subcellularLocation>
</comment>
<dbReference type="InterPro" id="IPR000731">
    <property type="entry name" value="SSD"/>
</dbReference>
<dbReference type="PROSITE" id="PS50156">
    <property type="entry name" value="SSD"/>
    <property type="match status" value="1"/>
</dbReference>
<dbReference type="Gene3D" id="3.30.70.1430">
    <property type="entry name" value="Multidrug efflux transporter AcrB pore domain"/>
    <property type="match status" value="2"/>
</dbReference>
<dbReference type="InterPro" id="IPR001036">
    <property type="entry name" value="Acrflvin-R"/>
</dbReference>
<dbReference type="Gene3D" id="1.20.1640.10">
    <property type="entry name" value="Multidrug efflux transporter AcrB transmembrane domain"/>
    <property type="match status" value="2"/>
</dbReference>
<feature type="transmembrane region" description="Helical" evidence="9">
    <location>
        <begin position="880"/>
        <end position="898"/>
    </location>
</feature>
<feature type="transmembrane region" description="Helical" evidence="9">
    <location>
        <begin position="437"/>
        <end position="460"/>
    </location>
</feature>
<dbReference type="GO" id="GO:0042910">
    <property type="term" value="F:xenobiotic transmembrane transporter activity"/>
    <property type="evidence" value="ECO:0007669"/>
    <property type="project" value="TreeGrafter"/>
</dbReference>
<keyword evidence="7 9" id="KW-1133">Transmembrane helix</keyword>
<keyword evidence="5 9" id="KW-0997">Cell inner membrane</keyword>
<keyword evidence="6 9" id="KW-0812">Transmembrane</keyword>
<evidence type="ECO:0000256" key="7">
    <source>
        <dbReference type="ARBA" id="ARBA00022989"/>
    </source>
</evidence>
<keyword evidence="3 9" id="KW-0813">Transport</keyword>
<dbReference type="PRINTS" id="PR00702">
    <property type="entry name" value="ACRIFLAVINRP"/>
</dbReference>
<feature type="transmembrane region" description="Helical" evidence="9">
    <location>
        <begin position="472"/>
        <end position="499"/>
    </location>
</feature>
<dbReference type="Pfam" id="PF00873">
    <property type="entry name" value="ACR_tran"/>
    <property type="match status" value="1"/>
</dbReference>
<dbReference type="OrthoDB" id="9806532at2"/>
<dbReference type="EMBL" id="SMSJ01000040">
    <property type="protein sequence ID" value="TDH60323.1"/>
    <property type="molecule type" value="Genomic_DNA"/>
</dbReference>
<evidence type="ECO:0000256" key="4">
    <source>
        <dbReference type="ARBA" id="ARBA00022475"/>
    </source>
</evidence>
<evidence type="ECO:0000256" key="9">
    <source>
        <dbReference type="RuleBase" id="RU364070"/>
    </source>
</evidence>
<feature type="transmembrane region" description="Helical" evidence="9">
    <location>
        <begin position="369"/>
        <end position="389"/>
    </location>
</feature>
<evidence type="ECO:0000313" key="11">
    <source>
        <dbReference type="EMBL" id="TDH60323.1"/>
    </source>
</evidence>
<keyword evidence="8 9" id="KW-0472">Membrane</keyword>
<keyword evidence="12" id="KW-1185">Reference proteome</keyword>
<evidence type="ECO:0000256" key="3">
    <source>
        <dbReference type="ARBA" id="ARBA00022448"/>
    </source>
</evidence>
<dbReference type="PANTHER" id="PTHR32063">
    <property type="match status" value="1"/>
</dbReference>
<dbReference type="FunFam" id="3.30.70.1430:FF:000001">
    <property type="entry name" value="Efflux pump membrane transporter"/>
    <property type="match status" value="1"/>
</dbReference>
<name>A0A4R5QC38_9PROT</name>
<dbReference type="InterPro" id="IPR027463">
    <property type="entry name" value="AcrB_DN_DC_subdom"/>
</dbReference>
<dbReference type="GO" id="GO:0005886">
    <property type="term" value="C:plasma membrane"/>
    <property type="evidence" value="ECO:0007669"/>
    <property type="project" value="UniProtKB-SubCell"/>
</dbReference>
<feature type="transmembrane region" description="Helical" evidence="9">
    <location>
        <begin position="395"/>
        <end position="416"/>
    </location>
</feature>
<feature type="transmembrane region" description="Helical" evidence="9">
    <location>
        <begin position="933"/>
        <end position="954"/>
    </location>
</feature>
<protein>
    <recommendedName>
        <fullName evidence="9">Efflux pump membrane transporter</fullName>
    </recommendedName>
</protein>
<evidence type="ECO:0000256" key="8">
    <source>
        <dbReference type="ARBA" id="ARBA00023136"/>
    </source>
</evidence>
<evidence type="ECO:0000256" key="5">
    <source>
        <dbReference type="ARBA" id="ARBA00022519"/>
    </source>
</evidence>
<dbReference type="SUPFAM" id="SSF82693">
    <property type="entry name" value="Multidrug efflux transporter AcrB pore domain, PN1, PN2, PC1 and PC2 subdomains"/>
    <property type="match status" value="4"/>
</dbReference>
<organism evidence="11 12">
    <name type="scientific">Dankookia rubra</name>
    <dbReference type="NCBI Taxonomy" id="1442381"/>
    <lineage>
        <taxon>Bacteria</taxon>
        <taxon>Pseudomonadati</taxon>
        <taxon>Pseudomonadota</taxon>
        <taxon>Alphaproteobacteria</taxon>
        <taxon>Acetobacterales</taxon>
        <taxon>Roseomonadaceae</taxon>
        <taxon>Dankookia</taxon>
    </lineage>
</organism>
<dbReference type="Proteomes" id="UP000295096">
    <property type="component" value="Unassembled WGS sequence"/>
</dbReference>
<evidence type="ECO:0000256" key="2">
    <source>
        <dbReference type="ARBA" id="ARBA00010942"/>
    </source>
</evidence>
<reference evidence="11 12" key="1">
    <citation type="journal article" date="2016" name="J. Microbiol.">
        <title>Dankookia rubra gen. nov., sp. nov., an alphaproteobacterium isolated from sediment of a shallow stream.</title>
        <authorList>
            <person name="Kim W.H."/>
            <person name="Kim D.H."/>
            <person name="Kang K."/>
            <person name="Ahn T.Y."/>
        </authorList>
    </citation>
    <scope>NUCLEOTIDE SEQUENCE [LARGE SCALE GENOMIC DNA]</scope>
    <source>
        <strain evidence="11 12">JCM30602</strain>
    </source>
</reference>
<feature type="transmembrane region" description="Helical" evidence="9">
    <location>
        <begin position="1014"/>
        <end position="1036"/>
    </location>
</feature>
<dbReference type="NCBIfam" id="TIGR00915">
    <property type="entry name" value="2A0602"/>
    <property type="match status" value="1"/>
</dbReference>
<evidence type="ECO:0000259" key="10">
    <source>
        <dbReference type="PROSITE" id="PS50156"/>
    </source>
</evidence>
<sequence>MSNLGVLSVRQPVLACVLSLVLLIVGGLSMLSLPISEYPDVVPPTVVVATTYPGASAQVVADTVATPIEQEVNGTEGMLYMSSQSTADGRMSLTVTFRLGTDPDRAQILVQGAVAAALPRLPEEVRRWGVTTRKLATDRLMVIFVSSPDGSYDQLYVSNYALRQVRDELLRIDGIGDIDMQGARDYAMRVWLDPGRMATNGIIAEDVVAAIQAQNAEVAGGQIAEPPVADQAFQPNLTFRGRLADPAEFEKIVIRAGADGRLLRLYDIGRVELGAASYTTSSTLQGRPAVALAVTQRPGSNALATAEEIRARLAAIARNFPAGITAEIAYDPTRFVAESVHELAVTIGEAVFLVVLVVLLFLQNWRAATIPILAIPVSLIGTFGVMIAFGFTLNVLTLFGLVLAVGIVVDDAIVVVENVDRHLRTETSVQRAATATMLEVGGALLSIALVLCAVFVPTAFLEGITGRFFRQFAVTIAVATALSCFCSLTLSPALATLILRHEPPRPPPRRRGPARLLRWALTRFNRGFDRLARGYAALTRRLAPRTLPMLALYALLIAGAGGLLASAPQGFVPAQDRGYATISIELPGGASLARTTEVVERAAAIAREVPGIASVSALAGVSGATNTAGSNQGTITPVFAPWSDRLPQGDTAARIMRELLRRLAVLEEAAVLVIPPPAVPGLGSGAGFALRLEDRTGRGTEVLAAAAETLVAALGRTPGLAGVYSPFKVDAPLVAVDIDRTRIEMLGVPVARLSQSIETLLGSSYINDFTAYGRNWRVVAQASPEFRRLPSDLARVYTRNSQDQMVPLANVMALRDITGAQRVPRYNLYPAAEVAGEILPGTGSAAAIAVVERVARQVLPDGIRFEWTELSYEQTQSGNAGLLVFPLCVLFVYLVLAAQYGSWSLPFAVILIVPMCLLTSTLGVRLLGQDVNILTQIGFVVLVGLAAKNAILIVEFAQQREEEGESALDAVVAACQLRLRAILMTSLAFILGVLPLVIATGAGSEMRRAVGTAVFFGMMGVTVFGLLFTPVFYLAIRRLVGPKRSALREMARQAR</sequence>
<evidence type="ECO:0000313" key="12">
    <source>
        <dbReference type="Proteomes" id="UP000295096"/>
    </source>
</evidence>
<dbReference type="GO" id="GO:0015562">
    <property type="term" value="F:efflux transmembrane transporter activity"/>
    <property type="evidence" value="ECO:0007669"/>
    <property type="project" value="InterPro"/>
</dbReference>
<dbReference type="Gene3D" id="3.30.2090.10">
    <property type="entry name" value="Multidrug efflux transporter AcrB TolC docking domain, DN and DC subdomains"/>
    <property type="match status" value="2"/>
</dbReference>
<dbReference type="PANTHER" id="PTHR32063:SF11">
    <property type="entry name" value="CATION OR DRUG EFFLUX SYSTEM PROTEIN"/>
    <property type="match status" value="1"/>
</dbReference>
<keyword evidence="4" id="KW-1003">Cell membrane</keyword>
<feature type="transmembrane region" description="Helical" evidence="9">
    <location>
        <begin position="550"/>
        <end position="567"/>
    </location>
</feature>